<reference evidence="2 3" key="1">
    <citation type="submission" date="2022-10" db="EMBL/GenBank/DDBJ databases">
        <title>Comparative genomics and taxonomic characterization of three novel marine species of genus Reichenbachiella exhibiting antioxidant and polysaccharide degradation activities.</title>
        <authorList>
            <person name="Muhammad N."/>
            <person name="Lee Y.-J."/>
            <person name="Ko J."/>
            <person name="Kim S.-G."/>
        </authorList>
    </citation>
    <scope>NUCLEOTIDE SEQUENCE [LARGE SCALE GENOMIC DNA]</scope>
    <source>
        <strain evidence="2 3">ABR2-5</strain>
    </source>
</reference>
<keyword evidence="1" id="KW-0472">Membrane</keyword>
<dbReference type="EMBL" id="JAOYOD010000001">
    <property type="protein sequence ID" value="MCV9387226.1"/>
    <property type="molecule type" value="Genomic_DNA"/>
</dbReference>
<accession>A0ABT3CUH0</accession>
<proteinExistence type="predicted"/>
<protein>
    <recommendedName>
        <fullName evidence="4">LPXTG-motif cell wall anchor domain-containing protein</fullName>
    </recommendedName>
</protein>
<keyword evidence="1" id="KW-1133">Transmembrane helix</keyword>
<keyword evidence="1" id="KW-0812">Transmembrane</keyword>
<evidence type="ECO:0000313" key="2">
    <source>
        <dbReference type="EMBL" id="MCV9387226.1"/>
    </source>
</evidence>
<feature type="transmembrane region" description="Helical" evidence="1">
    <location>
        <begin position="49"/>
        <end position="69"/>
    </location>
</feature>
<evidence type="ECO:0000256" key="1">
    <source>
        <dbReference type="SAM" id="Phobius"/>
    </source>
</evidence>
<comment type="caution">
    <text evidence="2">The sequence shown here is derived from an EMBL/GenBank/DDBJ whole genome shotgun (WGS) entry which is preliminary data.</text>
</comment>
<evidence type="ECO:0000313" key="3">
    <source>
        <dbReference type="Proteomes" id="UP001300692"/>
    </source>
</evidence>
<feature type="transmembrane region" description="Helical" evidence="1">
    <location>
        <begin position="7"/>
        <end position="23"/>
    </location>
</feature>
<gene>
    <name evidence="2" type="ORF">N7U62_11160</name>
</gene>
<name>A0ABT3CUH0_9BACT</name>
<sequence>MKNYMKFALAYIIVGAFCVYWAMTHSPKAGLGDMIKNELSGSYTMSENAYYLTVFVGAVALVLGVLKLIRKK</sequence>
<evidence type="ECO:0008006" key="4">
    <source>
        <dbReference type="Google" id="ProtNLM"/>
    </source>
</evidence>
<dbReference type="Proteomes" id="UP001300692">
    <property type="component" value="Unassembled WGS sequence"/>
</dbReference>
<organism evidence="2 3">
    <name type="scientific">Reichenbachiella ulvae</name>
    <dbReference type="NCBI Taxonomy" id="2980104"/>
    <lineage>
        <taxon>Bacteria</taxon>
        <taxon>Pseudomonadati</taxon>
        <taxon>Bacteroidota</taxon>
        <taxon>Cytophagia</taxon>
        <taxon>Cytophagales</taxon>
        <taxon>Reichenbachiellaceae</taxon>
        <taxon>Reichenbachiella</taxon>
    </lineage>
</organism>
<dbReference type="RefSeq" id="WP_264138052.1">
    <property type="nucleotide sequence ID" value="NZ_JAOYOD010000001.1"/>
</dbReference>
<keyword evidence="3" id="KW-1185">Reference proteome</keyword>